<keyword evidence="13" id="KW-1185">Reference proteome</keyword>
<keyword evidence="6 10" id="KW-0915">Sodium</keyword>
<keyword evidence="10" id="KW-0050">Antiport</keyword>
<evidence type="ECO:0000256" key="5">
    <source>
        <dbReference type="ARBA" id="ARBA00022989"/>
    </source>
</evidence>
<comment type="subcellular location">
    <subcellularLocation>
        <location evidence="10">Cell inner membrane</location>
        <topology evidence="10">Multi-pass membrane protein</topology>
    </subcellularLocation>
    <subcellularLocation>
        <location evidence="1">Cell membrane</location>
        <topology evidence="1">Multi-pass membrane protein</topology>
    </subcellularLocation>
</comment>
<dbReference type="GO" id="GO:0005886">
    <property type="term" value="C:plasma membrane"/>
    <property type="evidence" value="ECO:0007669"/>
    <property type="project" value="UniProtKB-SubCell"/>
</dbReference>
<accession>A0A0G3EUX4</accession>
<evidence type="ECO:0000256" key="10">
    <source>
        <dbReference type="RuleBase" id="RU366002"/>
    </source>
</evidence>
<feature type="transmembrane region" description="Helical" evidence="10">
    <location>
        <begin position="215"/>
        <end position="232"/>
    </location>
</feature>
<evidence type="ECO:0000313" key="12">
    <source>
        <dbReference type="EMBL" id="AKJ69137.1"/>
    </source>
</evidence>
<name>A0A0G3EUX4_9BURK</name>
<dbReference type="GO" id="GO:0015386">
    <property type="term" value="F:potassium:proton antiporter activity"/>
    <property type="evidence" value="ECO:0007669"/>
    <property type="project" value="TreeGrafter"/>
</dbReference>
<feature type="domain" description="Cation/H+ exchanger transmembrane" evidence="11">
    <location>
        <begin position="11"/>
        <end position="418"/>
    </location>
</feature>
<evidence type="ECO:0000256" key="9">
    <source>
        <dbReference type="ARBA" id="ARBA00023201"/>
    </source>
</evidence>
<feature type="transmembrane region" description="Helical" evidence="10">
    <location>
        <begin position="108"/>
        <end position="134"/>
    </location>
</feature>
<feature type="transmembrane region" description="Helical" evidence="10">
    <location>
        <begin position="314"/>
        <end position="336"/>
    </location>
</feature>
<proteinExistence type="inferred from homology"/>
<dbReference type="GO" id="GO:0098719">
    <property type="term" value="P:sodium ion import across plasma membrane"/>
    <property type="evidence" value="ECO:0007669"/>
    <property type="project" value="TreeGrafter"/>
</dbReference>
<dbReference type="EMBL" id="CP011568">
    <property type="protein sequence ID" value="AKJ69137.1"/>
    <property type="molecule type" value="Genomic_DNA"/>
</dbReference>
<dbReference type="PATRIC" id="fig|445709.3.peg.2943"/>
<dbReference type="OrthoDB" id="9809206at2"/>
<keyword evidence="5 10" id="KW-1133">Transmembrane helix</keyword>
<dbReference type="AlphaFoldDB" id="A0A0G3EUX4"/>
<dbReference type="STRING" id="445709.ABW99_13885"/>
<sequence>MDAVLTSLILLVAVGLTGVLVSFVKVPVPLVQIAVGAALAWPGWGLHVSLDPAIFFLLFIPPLLFVDGWRIPKREFWRLRVPILTMALGLVLFTVAGVGWFIHWLIPVIPLAVAFALAAVLSPTDAVAVSALTGRLTMPSRLMHLLEGEAMMNDASGLVAFKFALAAALTGVFSWRAATLSFFVVALGGLATGWALTWLFSFLRRRFFSINSEEPATEILLLLLLPFAAYLLAEHFDFSGILAAVAAGMTVNYTDVLTSRSATRVMGTGVWSMQEFVFNGMIFVLLGLQLPDIVRAAVRPNGHFATVERVGQLLFYVVAISLALVILRFCWVFVAWRAINFVGRFRGEKPLRVSTRMISLISLSGVRGAVTLAAALSVPLAMLDGKPFPGRDLLIFLAAGVILLSLLAGSIGLPWLLRGMRARDEDPLQREAREARASAAEAAIRAIDETQEKIALSGDEADRALCAEIAARVMVRYRARMEAAVGADETRAHARRVVEVERALRRSALQAERTELARLRVTHRINDETLREILREIDYAEIALGAGRINP</sequence>
<keyword evidence="9 10" id="KW-0739">Sodium transport</keyword>
<evidence type="ECO:0000259" key="11">
    <source>
        <dbReference type="Pfam" id="PF00999"/>
    </source>
</evidence>
<dbReference type="KEGG" id="ptx:ABW99_13885"/>
<keyword evidence="7 10" id="KW-0406">Ion transport</keyword>
<gene>
    <name evidence="12" type="ORF">ABW99_13885</name>
</gene>
<evidence type="ECO:0000313" key="13">
    <source>
        <dbReference type="Proteomes" id="UP000036700"/>
    </source>
</evidence>
<comment type="function">
    <text evidence="10">Na(+)/H(+) antiporter that extrudes sodium in exchange for external protons.</text>
</comment>
<evidence type="ECO:0000256" key="4">
    <source>
        <dbReference type="ARBA" id="ARBA00022692"/>
    </source>
</evidence>
<keyword evidence="8 10" id="KW-0472">Membrane</keyword>
<dbReference type="InterPro" id="IPR018422">
    <property type="entry name" value="Cation/H_exchanger_CPA1"/>
</dbReference>
<evidence type="ECO:0000256" key="7">
    <source>
        <dbReference type="ARBA" id="ARBA00023065"/>
    </source>
</evidence>
<dbReference type="RefSeq" id="WP_047215034.1">
    <property type="nucleotide sequence ID" value="NZ_CP011568.3"/>
</dbReference>
<protein>
    <submittedName>
        <fullName evidence="12">Sodium:proton antiporter</fullName>
    </submittedName>
</protein>
<dbReference type="Gene3D" id="6.10.140.1330">
    <property type="match status" value="1"/>
</dbReference>
<dbReference type="GO" id="GO:0015385">
    <property type="term" value="F:sodium:proton antiporter activity"/>
    <property type="evidence" value="ECO:0007669"/>
    <property type="project" value="InterPro"/>
</dbReference>
<evidence type="ECO:0000256" key="3">
    <source>
        <dbReference type="ARBA" id="ARBA00022475"/>
    </source>
</evidence>
<evidence type="ECO:0000256" key="6">
    <source>
        <dbReference type="ARBA" id="ARBA00023053"/>
    </source>
</evidence>
<keyword evidence="2 10" id="KW-0813">Transport</keyword>
<evidence type="ECO:0000256" key="1">
    <source>
        <dbReference type="ARBA" id="ARBA00004651"/>
    </source>
</evidence>
<feature type="transmembrane region" description="Helical" evidence="10">
    <location>
        <begin position="276"/>
        <end position="294"/>
    </location>
</feature>
<organism evidence="12 13">
    <name type="scientific">Pandoraea thiooxydans</name>
    <dbReference type="NCBI Taxonomy" id="445709"/>
    <lineage>
        <taxon>Bacteria</taxon>
        <taxon>Pseudomonadati</taxon>
        <taxon>Pseudomonadota</taxon>
        <taxon>Betaproteobacteria</taxon>
        <taxon>Burkholderiales</taxon>
        <taxon>Burkholderiaceae</taxon>
        <taxon>Pandoraea</taxon>
    </lineage>
</organism>
<dbReference type="InterPro" id="IPR004705">
    <property type="entry name" value="Cation/H_exchanger_CPA1_bac"/>
</dbReference>
<dbReference type="InterPro" id="IPR006153">
    <property type="entry name" value="Cation/H_exchanger_TM"/>
</dbReference>
<dbReference type="GO" id="GO:0051453">
    <property type="term" value="P:regulation of intracellular pH"/>
    <property type="evidence" value="ECO:0007669"/>
    <property type="project" value="TreeGrafter"/>
</dbReference>
<feature type="transmembrane region" description="Helical" evidence="10">
    <location>
        <begin position="81"/>
        <end position="102"/>
    </location>
</feature>
<evidence type="ECO:0000256" key="2">
    <source>
        <dbReference type="ARBA" id="ARBA00022448"/>
    </source>
</evidence>
<dbReference type="NCBIfam" id="TIGR00831">
    <property type="entry name" value="a_cpa1"/>
    <property type="match status" value="1"/>
</dbReference>
<keyword evidence="10" id="KW-0997">Cell inner membrane</keyword>
<feature type="transmembrane region" description="Helical" evidence="10">
    <location>
        <begin position="238"/>
        <end position="256"/>
    </location>
</feature>
<keyword evidence="3" id="KW-1003">Cell membrane</keyword>
<dbReference type="Proteomes" id="UP000036700">
    <property type="component" value="Chromosome"/>
</dbReference>
<feature type="transmembrane region" description="Helical" evidence="10">
    <location>
        <begin position="155"/>
        <end position="175"/>
    </location>
</feature>
<feature type="transmembrane region" description="Helical" evidence="10">
    <location>
        <begin position="393"/>
        <end position="417"/>
    </location>
</feature>
<dbReference type="PANTHER" id="PTHR10110:SF86">
    <property type="entry name" value="SODIUM_HYDROGEN EXCHANGER 7"/>
    <property type="match status" value="1"/>
</dbReference>
<comment type="similarity">
    <text evidence="10">Belongs to the monovalent cation:proton antiporter 1 (CPA1) transporter (TC 2.A.36) family.</text>
</comment>
<dbReference type="Pfam" id="PF00999">
    <property type="entry name" value="Na_H_Exchanger"/>
    <property type="match status" value="1"/>
</dbReference>
<feature type="transmembrane region" description="Helical" evidence="10">
    <location>
        <begin position="50"/>
        <end position="69"/>
    </location>
</feature>
<keyword evidence="4 10" id="KW-0812">Transmembrane</keyword>
<evidence type="ECO:0000256" key="8">
    <source>
        <dbReference type="ARBA" id="ARBA00023136"/>
    </source>
</evidence>
<reference evidence="13" key="1">
    <citation type="submission" date="2015-06" db="EMBL/GenBank/DDBJ databases">
        <authorList>
            <person name="Lim Y.L."/>
            <person name="Ee R."/>
            <person name="Yong D."/>
            <person name="How K.Y."/>
            <person name="Yin W.F."/>
            <person name="Chan K.G."/>
        </authorList>
    </citation>
    <scope>NUCLEOTIDE SEQUENCE [LARGE SCALE GENOMIC DNA]</scope>
    <source>
        <strain evidence="13">DSM 25325</strain>
    </source>
</reference>
<feature type="transmembrane region" description="Helical" evidence="10">
    <location>
        <begin position="181"/>
        <end position="203"/>
    </location>
</feature>
<dbReference type="PANTHER" id="PTHR10110">
    <property type="entry name" value="SODIUM/HYDROGEN EXCHANGER"/>
    <property type="match status" value="1"/>
</dbReference>
<feature type="transmembrane region" description="Helical" evidence="10">
    <location>
        <begin position="357"/>
        <end position="381"/>
    </location>
</feature>